<dbReference type="InterPro" id="IPR036388">
    <property type="entry name" value="WH-like_DNA-bd_sf"/>
</dbReference>
<dbReference type="GO" id="GO:0006355">
    <property type="term" value="P:regulation of DNA-templated transcription"/>
    <property type="evidence" value="ECO:0007669"/>
    <property type="project" value="InterPro"/>
</dbReference>
<evidence type="ECO:0000313" key="10">
    <source>
        <dbReference type="EMBL" id="SDZ57939.1"/>
    </source>
</evidence>
<dbReference type="SUPFAM" id="SSF52172">
    <property type="entry name" value="CheY-like"/>
    <property type="match status" value="1"/>
</dbReference>
<accession>A0A1H3U8P4</accession>
<dbReference type="InterPro" id="IPR011006">
    <property type="entry name" value="CheY-like_superfamily"/>
</dbReference>
<dbReference type="GO" id="GO:0032993">
    <property type="term" value="C:protein-DNA complex"/>
    <property type="evidence" value="ECO:0007669"/>
    <property type="project" value="TreeGrafter"/>
</dbReference>
<dbReference type="PROSITE" id="PS50110">
    <property type="entry name" value="RESPONSE_REGULATORY"/>
    <property type="match status" value="1"/>
</dbReference>
<dbReference type="PROSITE" id="PS51755">
    <property type="entry name" value="OMPR_PHOB"/>
    <property type="match status" value="1"/>
</dbReference>
<keyword evidence="5" id="KW-0804">Transcription</keyword>
<evidence type="ECO:0000256" key="6">
    <source>
        <dbReference type="PROSITE-ProRule" id="PRU00169"/>
    </source>
</evidence>
<dbReference type="Gene3D" id="3.40.50.2300">
    <property type="match status" value="1"/>
</dbReference>
<evidence type="ECO:0000259" key="8">
    <source>
        <dbReference type="PROSITE" id="PS50110"/>
    </source>
</evidence>
<keyword evidence="3" id="KW-0805">Transcription regulation</keyword>
<dbReference type="SMART" id="SM00862">
    <property type="entry name" value="Trans_reg_C"/>
    <property type="match status" value="1"/>
</dbReference>
<keyword evidence="1 6" id="KW-0597">Phosphoprotein</keyword>
<dbReference type="InterPro" id="IPR039420">
    <property type="entry name" value="WalR-like"/>
</dbReference>
<dbReference type="CDD" id="cd00383">
    <property type="entry name" value="trans_reg_C"/>
    <property type="match status" value="1"/>
</dbReference>
<name>A0A1H3U8P4_9BURK</name>
<dbReference type="Proteomes" id="UP000183417">
    <property type="component" value="Unassembled WGS sequence"/>
</dbReference>
<reference evidence="10 11" key="1">
    <citation type="submission" date="2016-10" db="EMBL/GenBank/DDBJ databases">
        <authorList>
            <person name="de Groot N.N."/>
        </authorList>
    </citation>
    <scope>NUCLEOTIDE SEQUENCE [LARGE SCALE GENOMIC DNA]</scope>
    <source>
        <strain evidence="10 11">LMG 24775</strain>
    </source>
</reference>
<feature type="domain" description="OmpR/PhoB-type" evidence="9">
    <location>
        <begin position="137"/>
        <end position="230"/>
    </location>
</feature>
<proteinExistence type="predicted"/>
<dbReference type="RefSeq" id="WP_016448620.1">
    <property type="nucleotide sequence ID" value="NZ_CP141274.1"/>
</dbReference>
<dbReference type="InterPro" id="IPR016032">
    <property type="entry name" value="Sig_transdc_resp-reg_C-effctor"/>
</dbReference>
<feature type="DNA-binding region" description="OmpR/PhoB-type" evidence="7">
    <location>
        <begin position="137"/>
        <end position="230"/>
    </location>
</feature>
<dbReference type="GO" id="GO:0000156">
    <property type="term" value="F:phosphorelay response regulator activity"/>
    <property type="evidence" value="ECO:0007669"/>
    <property type="project" value="TreeGrafter"/>
</dbReference>
<dbReference type="PANTHER" id="PTHR48111:SF1">
    <property type="entry name" value="TWO-COMPONENT RESPONSE REGULATOR ORR33"/>
    <property type="match status" value="1"/>
</dbReference>
<protein>
    <submittedName>
        <fullName evidence="10">DNA-binding response regulator, OmpR family, contains REC and winged-helix (WHTH) domain</fullName>
    </submittedName>
</protein>
<keyword evidence="4 7" id="KW-0238">DNA-binding</keyword>
<evidence type="ECO:0000256" key="2">
    <source>
        <dbReference type="ARBA" id="ARBA00023012"/>
    </source>
</evidence>
<dbReference type="SUPFAM" id="SSF46894">
    <property type="entry name" value="C-terminal effector domain of the bipartite response regulators"/>
    <property type="match status" value="1"/>
</dbReference>
<dbReference type="AlphaFoldDB" id="A0A1H3U8P4"/>
<evidence type="ECO:0000259" key="9">
    <source>
        <dbReference type="PROSITE" id="PS51755"/>
    </source>
</evidence>
<dbReference type="SMART" id="SM00448">
    <property type="entry name" value="REC"/>
    <property type="match status" value="1"/>
</dbReference>
<dbReference type="Pfam" id="PF00486">
    <property type="entry name" value="Trans_reg_C"/>
    <property type="match status" value="1"/>
</dbReference>
<dbReference type="GeneID" id="94689612"/>
<dbReference type="PANTHER" id="PTHR48111">
    <property type="entry name" value="REGULATOR OF RPOS"/>
    <property type="match status" value="1"/>
</dbReference>
<gene>
    <name evidence="10" type="ORF">SAMN05421547_13824</name>
</gene>
<dbReference type="InterPro" id="IPR001789">
    <property type="entry name" value="Sig_transdc_resp-reg_receiver"/>
</dbReference>
<dbReference type="Pfam" id="PF00072">
    <property type="entry name" value="Response_reg"/>
    <property type="match status" value="1"/>
</dbReference>
<dbReference type="GO" id="GO:0005829">
    <property type="term" value="C:cytosol"/>
    <property type="evidence" value="ECO:0007669"/>
    <property type="project" value="TreeGrafter"/>
</dbReference>
<dbReference type="GO" id="GO:0000976">
    <property type="term" value="F:transcription cis-regulatory region binding"/>
    <property type="evidence" value="ECO:0007669"/>
    <property type="project" value="TreeGrafter"/>
</dbReference>
<evidence type="ECO:0000256" key="1">
    <source>
        <dbReference type="ARBA" id="ARBA00022553"/>
    </source>
</evidence>
<dbReference type="InterPro" id="IPR001867">
    <property type="entry name" value="OmpR/PhoB-type_DNA-bd"/>
</dbReference>
<dbReference type="Gene3D" id="1.10.10.10">
    <property type="entry name" value="Winged helix-like DNA-binding domain superfamily/Winged helix DNA-binding domain"/>
    <property type="match status" value="1"/>
</dbReference>
<feature type="domain" description="Response regulatory" evidence="8">
    <location>
        <begin position="3"/>
        <end position="122"/>
    </location>
</feature>
<organism evidence="10 11">
    <name type="scientific">Delftia lacustris</name>
    <dbReference type="NCBI Taxonomy" id="558537"/>
    <lineage>
        <taxon>Bacteria</taxon>
        <taxon>Pseudomonadati</taxon>
        <taxon>Pseudomonadota</taxon>
        <taxon>Betaproteobacteria</taxon>
        <taxon>Burkholderiales</taxon>
        <taxon>Comamonadaceae</taxon>
        <taxon>Delftia</taxon>
    </lineage>
</organism>
<keyword evidence="2" id="KW-0902">Two-component regulatory system</keyword>
<dbReference type="EMBL" id="FNPE01000038">
    <property type="protein sequence ID" value="SDZ57939.1"/>
    <property type="molecule type" value="Genomic_DNA"/>
</dbReference>
<evidence type="ECO:0000256" key="5">
    <source>
        <dbReference type="ARBA" id="ARBA00023163"/>
    </source>
</evidence>
<sequence>MPKIAVVDDDRSTNARLAGLLGQIEDALISQAYSLDEAERLISQGCFDLLVVDIDLGNKVEEKLGGMHLLRQYGAKMTTLIVSGIPEAHIYQEIALSQLKAFEFLNKPIRDVDFLHKVRHALSFGVSAEAQAAVGAKNWPKYLEVQPAPRSPNLSWRGQAVPLTSTELAITYALASKAGSTVTHAELEEALKSGTTITAHIANTRKRFRAVDSDFDQIGTTPGKGYYWKSDAN</sequence>
<evidence type="ECO:0000313" key="11">
    <source>
        <dbReference type="Proteomes" id="UP000183417"/>
    </source>
</evidence>
<evidence type="ECO:0000256" key="7">
    <source>
        <dbReference type="PROSITE-ProRule" id="PRU01091"/>
    </source>
</evidence>
<evidence type="ECO:0000256" key="4">
    <source>
        <dbReference type="ARBA" id="ARBA00023125"/>
    </source>
</evidence>
<evidence type="ECO:0000256" key="3">
    <source>
        <dbReference type="ARBA" id="ARBA00023015"/>
    </source>
</evidence>
<feature type="modified residue" description="4-aspartylphosphate" evidence="6">
    <location>
        <position position="53"/>
    </location>
</feature>